<sequence>MEKFLEKIRNNTVLVIGIVALVFSLVLFVSARNFSKQGSYVEVRGLSEKIVKADVAIWSINFDVRSNDIDSLYAGIAKNTAAIQKFMQDKGFEVSEINVAPVNIYQDTYEGSLFRYNSSTQLSVYTKKVDLVKSASKDTLSLVKQGVTLNQNSIEFQFSDLNSVKPEMLAEAIKNAKVAAEQFAKESGSPLGAIARGNQGVFEIVDKDPGSPEYKKIRVVSSLRFLLN</sequence>
<evidence type="ECO:0008006" key="4">
    <source>
        <dbReference type="Google" id="ProtNLM"/>
    </source>
</evidence>
<dbReference type="AlphaFoldDB" id="A0A1F6XI79"/>
<dbReference type="GO" id="GO:0006974">
    <property type="term" value="P:DNA damage response"/>
    <property type="evidence" value="ECO:0007669"/>
    <property type="project" value="TreeGrafter"/>
</dbReference>
<organism evidence="2 3">
    <name type="scientific">Candidatus Nomurabacteria bacterium RIFCSPLOWO2_01_FULL_40_18</name>
    <dbReference type="NCBI Taxonomy" id="1801773"/>
    <lineage>
        <taxon>Bacteria</taxon>
        <taxon>Candidatus Nomuraibacteriota</taxon>
    </lineage>
</organism>
<evidence type="ECO:0000313" key="2">
    <source>
        <dbReference type="EMBL" id="OGI93900.1"/>
    </source>
</evidence>
<dbReference type="InterPro" id="IPR016907">
    <property type="entry name" value="UCP029033"/>
</dbReference>
<feature type="transmembrane region" description="Helical" evidence="1">
    <location>
        <begin position="12"/>
        <end position="31"/>
    </location>
</feature>
<dbReference type="Pfam" id="PF04402">
    <property type="entry name" value="SIMPL"/>
    <property type="match status" value="1"/>
</dbReference>
<evidence type="ECO:0000313" key="3">
    <source>
        <dbReference type="Proteomes" id="UP000176629"/>
    </source>
</evidence>
<protein>
    <recommendedName>
        <fullName evidence="4">SIMPL domain-containing protein</fullName>
    </recommendedName>
</protein>
<accession>A0A1F6XI79</accession>
<dbReference type="PANTHER" id="PTHR34387:SF2">
    <property type="entry name" value="SLR1258 PROTEIN"/>
    <property type="match status" value="1"/>
</dbReference>
<gene>
    <name evidence="2" type="ORF">A3A03_01865</name>
</gene>
<dbReference type="InterPro" id="IPR052022">
    <property type="entry name" value="26kDa_periplasmic_antigen"/>
</dbReference>
<dbReference type="EMBL" id="MFUX01000036">
    <property type="protein sequence ID" value="OGI93900.1"/>
    <property type="molecule type" value="Genomic_DNA"/>
</dbReference>
<reference evidence="2 3" key="1">
    <citation type="journal article" date="2016" name="Nat. Commun.">
        <title>Thousands of microbial genomes shed light on interconnected biogeochemical processes in an aquifer system.</title>
        <authorList>
            <person name="Anantharaman K."/>
            <person name="Brown C.T."/>
            <person name="Hug L.A."/>
            <person name="Sharon I."/>
            <person name="Castelle C.J."/>
            <person name="Probst A.J."/>
            <person name="Thomas B.C."/>
            <person name="Singh A."/>
            <person name="Wilkins M.J."/>
            <person name="Karaoz U."/>
            <person name="Brodie E.L."/>
            <person name="Williams K.H."/>
            <person name="Hubbard S.S."/>
            <person name="Banfield J.F."/>
        </authorList>
    </citation>
    <scope>NUCLEOTIDE SEQUENCE [LARGE SCALE GENOMIC DNA]</scope>
</reference>
<dbReference type="STRING" id="1801773.A3A03_01865"/>
<dbReference type="InterPro" id="IPR007497">
    <property type="entry name" value="SIMPL/DUF541"/>
</dbReference>
<dbReference type="Gene3D" id="3.30.110.170">
    <property type="entry name" value="Protein of unknown function (DUF541), domain 1"/>
    <property type="match status" value="1"/>
</dbReference>
<dbReference type="PIRSF" id="PIRSF029033">
    <property type="entry name" value="UCP029033"/>
    <property type="match status" value="1"/>
</dbReference>
<dbReference type="Gene3D" id="3.30.70.2970">
    <property type="entry name" value="Protein of unknown function (DUF541), domain 2"/>
    <property type="match status" value="1"/>
</dbReference>
<evidence type="ECO:0000256" key="1">
    <source>
        <dbReference type="SAM" id="Phobius"/>
    </source>
</evidence>
<comment type="caution">
    <text evidence="2">The sequence shown here is derived from an EMBL/GenBank/DDBJ whole genome shotgun (WGS) entry which is preliminary data.</text>
</comment>
<name>A0A1F6XI79_9BACT</name>
<keyword evidence="1" id="KW-0472">Membrane</keyword>
<dbReference type="PANTHER" id="PTHR34387">
    <property type="entry name" value="SLR1258 PROTEIN"/>
    <property type="match status" value="1"/>
</dbReference>
<proteinExistence type="predicted"/>
<keyword evidence="1" id="KW-0812">Transmembrane</keyword>
<keyword evidence="1" id="KW-1133">Transmembrane helix</keyword>
<dbReference type="Proteomes" id="UP000176629">
    <property type="component" value="Unassembled WGS sequence"/>
</dbReference>